<dbReference type="PANTHER" id="PTHR44167:SF24">
    <property type="entry name" value="SERINE_THREONINE-PROTEIN KINASE CHK2"/>
    <property type="match status" value="1"/>
</dbReference>
<proteinExistence type="predicted"/>
<dbReference type="CDD" id="cd00180">
    <property type="entry name" value="PKc"/>
    <property type="match status" value="1"/>
</dbReference>
<dbReference type="GO" id="GO:0005634">
    <property type="term" value="C:nucleus"/>
    <property type="evidence" value="ECO:0007669"/>
    <property type="project" value="TreeGrafter"/>
</dbReference>
<dbReference type="GO" id="GO:0004674">
    <property type="term" value="F:protein serine/threonine kinase activity"/>
    <property type="evidence" value="ECO:0007669"/>
    <property type="project" value="TreeGrafter"/>
</dbReference>
<dbReference type="GO" id="GO:0005524">
    <property type="term" value="F:ATP binding"/>
    <property type="evidence" value="ECO:0007669"/>
    <property type="project" value="InterPro"/>
</dbReference>
<dbReference type="SMART" id="SM00220">
    <property type="entry name" value="S_TKc"/>
    <property type="match status" value="1"/>
</dbReference>
<dbReference type="InterPro" id="IPR000719">
    <property type="entry name" value="Prot_kinase_dom"/>
</dbReference>
<evidence type="ECO:0000313" key="2">
    <source>
        <dbReference type="EMBL" id="KAF2792923.1"/>
    </source>
</evidence>
<dbReference type="SUPFAM" id="SSF56112">
    <property type="entry name" value="Protein kinase-like (PK-like)"/>
    <property type="match status" value="1"/>
</dbReference>
<dbReference type="PROSITE" id="PS00108">
    <property type="entry name" value="PROTEIN_KINASE_ST"/>
    <property type="match status" value="1"/>
</dbReference>
<dbReference type="EMBL" id="MU001949">
    <property type="protein sequence ID" value="KAF2792923.1"/>
    <property type="molecule type" value="Genomic_DNA"/>
</dbReference>
<evidence type="ECO:0000313" key="3">
    <source>
        <dbReference type="Proteomes" id="UP000799757"/>
    </source>
</evidence>
<evidence type="ECO:0000259" key="1">
    <source>
        <dbReference type="PROSITE" id="PS50011"/>
    </source>
</evidence>
<dbReference type="OrthoDB" id="10252171at2759"/>
<gene>
    <name evidence="2" type="ORF">K505DRAFT_350281</name>
</gene>
<dbReference type="AlphaFoldDB" id="A0A6A6XA80"/>
<dbReference type="InterPro" id="IPR011009">
    <property type="entry name" value="Kinase-like_dom_sf"/>
</dbReference>
<dbReference type="PROSITE" id="PS50011">
    <property type="entry name" value="PROTEIN_KINASE_DOM"/>
    <property type="match status" value="1"/>
</dbReference>
<dbReference type="Proteomes" id="UP000799757">
    <property type="component" value="Unassembled WGS sequence"/>
</dbReference>
<dbReference type="Pfam" id="PF00069">
    <property type="entry name" value="Pkinase"/>
    <property type="match status" value="1"/>
</dbReference>
<sequence length="325" mass="37245">MSGVSNLVQDARLETYFHSQYLYHVYHDSDPLAGHRSVLRHEYWERRKHLGAGGFGSVWLEECVKGQHKGEMRAVKEIKRPQTLIDYNRELEALFKFSHARYARCFVKLLGWYDDEAKLYIAMDYFPLGNLESYLRNSRTPLPMVEVQQITFQLLEGVAFMHKNKFAHRDLKPANIVIQSQPPRTWWVKISDFGISKYSHDSQAASSNKGGTTAYMAPERQGYSARGIESSRTYPNAADMWALGEIAHTLLTKRHVFPTPYDLFQFTEKGVEFPCVHLRELSIDAVASSFILAVMVAAPENRLTAEEAQHHQWMTSLVPSSASLE</sequence>
<dbReference type="InterPro" id="IPR008271">
    <property type="entry name" value="Ser/Thr_kinase_AS"/>
</dbReference>
<feature type="domain" description="Protein kinase" evidence="1">
    <location>
        <begin position="44"/>
        <end position="314"/>
    </location>
</feature>
<keyword evidence="2" id="KW-0418">Kinase</keyword>
<accession>A0A6A6XA80</accession>
<reference evidence="2" key="1">
    <citation type="journal article" date="2020" name="Stud. Mycol.">
        <title>101 Dothideomycetes genomes: a test case for predicting lifestyles and emergence of pathogens.</title>
        <authorList>
            <person name="Haridas S."/>
            <person name="Albert R."/>
            <person name="Binder M."/>
            <person name="Bloem J."/>
            <person name="Labutti K."/>
            <person name="Salamov A."/>
            <person name="Andreopoulos B."/>
            <person name="Baker S."/>
            <person name="Barry K."/>
            <person name="Bills G."/>
            <person name="Bluhm B."/>
            <person name="Cannon C."/>
            <person name="Castanera R."/>
            <person name="Culley D."/>
            <person name="Daum C."/>
            <person name="Ezra D."/>
            <person name="Gonzalez J."/>
            <person name="Henrissat B."/>
            <person name="Kuo A."/>
            <person name="Liang C."/>
            <person name="Lipzen A."/>
            <person name="Lutzoni F."/>
            <person name="Magnuson J."/>
            <person name="Mondo S."/>
            <person name="Nolan M."/>
            <person name="Ohm R."/>
            <person name="Pangilinan J."/>
            <person name="Park H.-J."/>
            <person name="Ramirez L."/>
            <person name="Alfaro M."/>
            <person name="Sun H."/>
            <person name="Tritt A."/>
            <person name="Yoshinaga Y."/>
            <person name="Zwiers L.-H."/>
            <person name="Turgeon B."/>
            <person name="Goodwin S."/>
            <person name="Spatafora J."/>
            <person name="Crous P."/>
            <person name="Grigoriev I."/>
        </authorList>
    </citation>
    <scope>NUCLEOTIDE SEQUENCE</scope>
    <source>
        <strain evidence="2">CBS 109.77</strain>
    </source>
</reference>
<dbReference type="Gene3D" id="1.10.510.10">
    <property type="entry name" value="Transferase(Phosphotransferase) domain 1"/>
    <property type="match status" value="1"/>
</dbReference>
<organism evidence="2 3">
    <name type="scientific">Melanomma pulvis-pyrius CBS 109.77</name>
    <dbReference type="NCBI Taxonomy" id="1314802"/>
    <lineage>
        <taxon>Eukaryota</taxon>
        <taxon>Fungi</taxon>
        <taxon>Dikarya</taxon>
        <taxon>Ascomycota</taxon>
        <taxon>Pezizomycotina</taxon>
        <taxon>Dothideomycetes</taxon>
        <taxon>Pleosporomycetidae</taxon>
        <taxon>Pleosporales</taxon>
        <taxon>Melanommataceae</taxon>
        <taxon>Melanomma</taxon>
    </lineage>
</organism>
<dbReference type="GO" id="GO:0044773">
    <property type="term" value="P:mitotic DNA damage checkpoint signaling"/>
    <property type="evidence" value="ECO:0007669"/>
    <property type="project" value="TreeGrafter"/>
</dbReference>
<dbReference type="PANTHER" id="PTHR44167">
    <property type="entry name" value="OVARIAN-SPECIFIC SERINE/THREONINE-PROTEIN KINASE LOK-RELATED"/>
    <property type="match status" value="1"/>
</dbReference>
<name>A0A6A6XA80_9PLEO</name>
<protein>
    <submittedName>
        <fullName evidence="2">Kinase-like protein</fullName>
    </submittedName>
</protein>
<keyword evidence="2" id="KW-0808">Transferase</keyword>
<keyword evidence="3" id="KW-1185">Reference proteome</keyword>